<sequence>MTAPVVVAVGGHTIPGIAGRYLLNARTNHLVTDSRMGPAEAVTAGELLLAAIASCAMSNIQANAEADGIPVTDVSVTASHRRGEDDPTMYDFHRLDIAIHGVDQADANALASKFVASCPIYNTIRRGGGIELVVTAVN</sequence>
<dbReference type="InterPro" id="IPR015946">
    <property type="entry name" value="KH_dom-like_a/b"/>
</dbReference>
<dbReference type="InterPro" id="IPR003718">
    <property type="entry name" value="OsmC/Ohr_fam"/>
</dbReference>
<reference evidence="1 2" key="1">
    <citation type="submission" date="2023-10" db="EMBL/GenBank/DDBJ databases">
        <title>Development of a sustainable strategy for remediation of hydrocarbon-contaminated territories based on the waste exchange concept.</title>
        <authorList>
            <person name="Krivoruchko A."/>
        </authorList>
    </citation>
    <scope>NUCLEOTIDE SEQUENCE [LARGE SCALE GENOMIC DNA]</scope>
    <source>
        <strain evidence="1 2">IEGM 1203</strain>
    </source>
</reference>
<proteinExistence type="predicted"/>
<evidence type="ECO:0000313" key="1">
    <source>
        <dbReference type="EMBL" id="MDV6271220.1"/>
    </source>
</evidence>
<dbReference type="EC" id="1.11.1.-" evidence="1"/>
<keyword evidence="2" id="KW-1185">Reference proteome</keyword>
<keyword evidence="1" id="KW-0560">Oxidoreductase</keyword>
<dbReference type="RefSeq" id="WP_317545681.1">
    <property type="nucleotide sequence ID" value="NZ_JAWLKB010000035.1"/>
</dbReference>
<dbReference type="SUPFAM" id="SSF82784">
    <property type="entry name" value="OsmC-like"/>
    <property type="match status" value="1"/>
</dbReference>
<dbReference type="Pfam" id="PF02566">
    <property type="entry name" value="OsmC"/>
    <property type="match status" value="1"/>
</dbReference>
<gene>
    <name evidence="1" type="ORF">R3Q16_31865</name>
</gene>
<dbReference type="EMBL" id="JAWLKB010000035">
    <property type="protein sequence ID" value="MDV6271220.1"/>
    <property type="molecule type" value="Genomic_DNA"/>
</dbReference>
<accession>A0ABU4C3Y9</accession>
<name>A0ABU4C3Y9_RHOGO</name>
<dbReference type="InterPro" id="IPR036102">
    <property type="entry name" value="OsmC/Ohrsf"/>
</dbReference>
<dbReference type="GO" id="GO:0004601">
    <property type="term" value="F:peroxidase activity"/>
    <property type="evidence" value="ECO:0007669"/>
    <property type="project" value="UniProtKB-KW"/>
</dbReference>
<protein>
    <submittedName>
        <fullName evidence="1">OsmC family protein</fullName>
        <ecNumber evidence="1">1.11.1.-</ecNumber>
    </submittedName>
</protein>
<comment type="caution">
    <text evidence="1">The sequence shown here is derived from an EMBL/GenBank/DDBJ whole genome shotgun (WGS) entry which is preliminary data.</text>
</comment>
<dbReference type="Gene3D" id="3.30.300.20">
    <property type="match status" value="1"/>
</dbReference>
<dbReference type="Proteomes" id="UP001185927">
    <property type="component" value="Unassembled WGS sequence"/>
</dbReference>
<evidence type="ECO:0000313" key="2">
    <source>
        <dbReference type="Proteomes" id="UP001185927"/>
    </source>
</evidence>
<organism evidence="1 2">
    <name type="scientific">Rhodococcus globerulus</name>
    <dbReference type="NCBI Taxonomy" id="33008"/>
    <lineage>
        <taxon>Bacteria</taxon>
        <taxon>Bacillati</taxon>
        <taxon>Actinomycetota</taxon>
        <taxon>Actinomycetes</taxon>
        <taxon>Mycobacteriales</taxon>
        <taxon>Nocardiaceae</taxon>
        <taxon>Rhodococcus</taxon>
    </lineage>
</organism>
<keyword evidence="1" id="KW-0575">Peroxidase</keyword>